<dbReference type="EMBL" id="JAHRIO010030785">
    <property type="protein sequence ID" value="MEQ2168257.1"/>
    <property type="molecule type" value="Genomic_DNA"/>
</dbReference>
<comment type="caution">
    <text evidence="1">The sequence shown here is derived from an EMBL/GenBank/DDBJ whole genome shotgun (WGS) entry which is preliminary data.</text>
</comment>
<sequence length="84" mass="9493">NEKVEDINGSPRSQSQMVSLFKPSCHAKLICLSVHCCNEKLLMKIISEMFTASVVYLIFEYTVFQTARVEAGSIGDTQCLFIHY</sequence>
<gene>
    <name evidence="1" type="ORF">GOODEAATRI_012464</name>
</gene>
<name>A0ABV0NA30_9TELE</name>
<accession>A0ABV0NA30</accession>
<organism evidence="1 2">
    <name type="scientific">Goodea atripinnis</name>
    <dbReference type="NCBI Taxonomy" id="208336"/>
    <lineage>
        <taxon>Eukaryota</taxon>
        <taxon>Metazoa</taxon>
        <taxon>Chordata</taxon>
        <taxon>Craniata</taxon>
        <taxon>Vertebrata</taxon>
        <taxon>Euteleostomi</taxon>
        <taxon>Actinopterygii</taxon>
        <taxon>Neopterygii</taxon>
        <taxon>Teleostei</taxon>
        <taxon>Neoteleostei</taxon>
        <taxon>Acanthomorphata</taxon>
        <taxon>Ovalentaria</taxon>
        <taxon>Atherinomorphae</taxon>
        <taxon>Cyprinodontiformes</taxon>
        <taxon>Goodeidae</taxon>
        <taxon>Goodea</taxon>
    </lineage>
</organism>
<protein>
    <submittedName>
        <fullName evidence="1">Uncharacterized protein</fullName>
    </submittedName>
</protein>
<proteinExistence type="predicted"/>
<evidence type="ECO:0000313" key="2">
    <source>
        <dbReference type="Proteomes" id="UP001476798"/>
    </source>
</evidence>
<keyword evidence="2" id="KW-1185">Reference proteome</keyword>
<reference evidence="1 2" key="1">
    <citation type="submission" date="2021-06" db="EMBL/GenBank/DDBJ databases">
        <authorList>
            <person name="Palmer J.M."/>
        </authorList>
    </citation>
    <scope>NUCLEOTIDE SEQUENCE [LARGE SCALE GENOMIC DNA]</scope>
    <source>
        <strain evidence="1 2">GA_2019</strain>
        <tissue evidence="1">Muscle</tissue>
    </source>
</reference>
<evidence type="ECO:0000313" key="1">
    <source>
        <dbReference type="EMBL" id="MEQ2168257.1"/>
    </source>
</evidence>
<dbReference type="Proteomes" id="UP001476798">
    <property type="component" value="Unassembled WGS sequence"/>
</dbReference>
<feature type="non-terminal residue" evidence="1">
    <location>
        <position position="1"/>
    </location>
</feature>